<feature type="compositionally biased region" description="Polar residues" evidence="3">
    <location>
        <begin position="519"/>
        <end position="528"/>
    </location>
</feature>
<feature type="region of interest" description="Disordered" evidence="3">
    <location>
        <begin position="259"/>
        <end position="292"/>
    </location>
</feature>
<dbReference type="EMBL" id="BNJQ01000004">
    <property type="protein sequence ID" value="GHP02894.1"/>
    <property type="molecule type" value="Genomic_DNA"/>
</dbReference>
<feature type="region of interest" description="Disordered" evidence="3">
    <location>
        <begin position="516"/>
        <end position="547"/>
    </location>
</feature>
<protein>
    <recommendedName>
        <fullName evidence="4">BFN domain-containing protein</fullName>
    </recommendedName>
</protein>
<dbReference type="Pfam" id="PF02577">
    <property type="entry name" value="BFN_dom"/>
    <property type="match status" value="1"/>
</dbReference>
<sequence length="547" mass="60606">MARAPAHTPIKSLGGGARAPYKLCSSFRSYGRQGWDGRPHRNGLVSSSRALCRGPSGLTQKHASGRGVSCASSSSGRDAAGGSWENDPPLEREENDSSDAREASPPSASNPPSSSSTDRTQQQQQQSQQQQHQSRDAGSLLPRPRLPFLSNNNNNNNSAHAPQEEQPSSSSDTSSHPYDSKEYIELTLQFIQSSTEGAPKGTLALTRTEDNIDETTLALVVGIGGDTLLSIVNHVQGHVPDRPLALDLVAKMLDEGMPIASSSSSSSSSFTENPNSWQRKNDDSTATATSSSTSFAPKMRLTRVAVISCVNDVFYGRMYFEDAETGAPLWDCDCRPSDGLWLSMRYDAPFVVHNAVWEKCALRLYDLVDEEDLQDMEYGDDVDLDGYDSDDSDDDERDVDLTDEELQQVEDFLDDLDGAISDINAGKSSGRARRRRRRAEKDEPEEQYYALNRIRDDDPEPVKRLKMELTVALNEEDYATAAKIRDHPFLQMHQNMLRQIRNGNREEADFLRRQLNVDIANSETPNSDEVQEEDKRDGTGEKESGWC</sequence>
<feature type="domain" description="BFN" evidence="4">
    <location>
        <begin position="183"/>
        <end position="364"/>
    </location>
</feature>
<evidence type="ECO:0000313" key="6">
    <source>
        <dbReference type="Proteomes" id="UP000660262"/>
    </source>
</evidence>
<feature type="compositionally biased region" description="Low complexity" evidence="3">
    <location>
        <begin position="140"/>
        <end position="157"/>
    </location>
</feature>
<dbReference type="Gene3D" id="3.10.690.10">
    <property type="entry name" value="Bifunctional nuclease domain"/>
    <property type="match status" value="1"/>
</dbReference>
<accession>A0A830H758</accession>
<feature type="compositionally biased region" description="Low complexity" evidence="3">
    <location>
        <begin position="65"/>
        <end position="83"/>
    </location>
</feature>
<feature type="compositionally biased region" description="Low complexity" evidence="3">
    <location>
        <begin position="103"/>
        <end position="132"/>
    </location>
</feature>
<feature type="compositionally biased region" description="Low complexity" evidence="3">
    <location>
        <begin position="167"/>
        <end position="177"/>
    </location>
</feature>
<dbReference type="GO" id="GO:0004518">
    <property type="term" value="F:nuclease activity"/>
    <property type="evidence" value="ECO:0007669"/>
    <property type="project" value="InterPro"/>
</dbReference>
<feature type="region of interest" description="Disordered" evidence="3">
    <location>
        <begin position="378"/>
        <end position="399"/>
    </location>
</feature>
<dbReference type="InterPro" id="IPR036104">
    <property type="entry name" value="BFN_sf"/>
</dbReference>
<dbReference type="PROSITE" id="PS51658">
    <property type="entry name" value="BFN"/>
    <property type="match status" value="1"/>
</dbReference>
<comment type="similarity">
    <text evidence="1">Belongs to the bifunctional nuclease family.</text>
</comment>
<evidence type="ECO:0000256" key="1">
    <source>
        <dbReference type="ARBA" id="ARBA00009095"/>
    </source>
</evidence>
<dbReference type="InterPro" id="IPR003729">
    <property type="entry name" value="Bi_nuclease_dom"/>
</dbReference>
<feature type="region of interest" description="Disordered" evidence="3">
    <location>
        <begin position="423"/>
        <end position="444"/>
    </location>
</feature>
<dbReference type="Proteomes" id="UP000660262">
    <property type="component" value="Unassembled WGS sequence"/>
</dbReference>
<feature type="region of interest" description="Disordered" evidence="3">
    <location>
        <begin position="29"/>
        <end position="178"/>
    </location>
</feature>
<evidence type="ECO:0000313" key="5">
    <source>
        <dbReference type="EMBL" id="GHP02894.1"/>
    </source>
</evidence>
<keyword evidence="6" id="KW-1185">Reference proteome</keyword>
<evidence type="ECO:0000259" key="4">
    <source>
        <dbReference type="PROSITE" id="PS51658"/>
    </source>
</evidence>
<dbReference type="OrthoDB" id="566835at2759"/>
<organism evidence="5 6">
    <name type="scientific">Pycnococcus provasolii</name>
    <dbReference type="NCBI Taxonomy" id="41880"/>
    <lineage>
        <taxon>Eukaryota</taxon>
        <taxon>Viridiplantae</taxon>
        <taxon>Chlorophyta</taxon>
        <taxon>Pseudoscourfieldiophyceae</taxon>
        <taxon>Pseudoscourfieldiales</taxon>
        <taxon>Pycnococcaceae</taxon>
        <taxon>Pycnococcus</taxon>
    </lineage>
</organism>
<dbReference type="SUPFAM" id="SSF103256">
    <property type="entry name" value="Hypothetical protein TM0160"/>
    <property type="match status" value="1"/>
</dbReference>
<comment type="function">
    <text evidence="2">Bifunctional nuclease with both RNase and DNase activities. Involved in basal defense response. Participates in abscisic acid-derived callose deposition following infection by a necrotrophic pathogen.</text>
</comment>
<comment type="caution">
    <text evidence="5">The sequence shown here is derived from an EMBL/GenBank/DDBJ whole genome shotgun (WGS) entry which is preliminary data.</text>
</comment>
<evidence type="ECO:0000256" key="3">
    <source>
        <dbReference type="SAM" id="MobiDB-lite"/>
    </source>
</evidence>
<feature type="compositionally biased region" description="Basic and acidic residues" evidence="3">
    <location>
        <begin position="533"/>
        <end position="547"/>
    </location>
</feature>
<dbReference type="AlphaFoldDB" id="A0A830H758"/>
<evidence type="ECO:0000256" key="2">
    <source>
        <dbReference type="ARBA" id="ARBA00025428"/>
    </source>
</evidence>
<reference evidence="5" key="1">
    <citation type="submission" date="2020-10" db="EMBL/GenBank/DDBJ databases">
        <title>Unveiling of a novel bifunctional photoreceptor, Dualchrome1, isolated from a cosmopolitan green alga.</title>
        <authorList>
            <person name="Suzuki S."/>
            <person name="Kawachi M."/>
        </authorList>
    </citation>
    <scope>NUCLEOTIDE SEQUENCE</scope>
    <source>
        <strain evidence="5">NIES 2893</strain>
    </source>
</reference>
<name>A0A830H758_9CHLO</name>
<proteinExistence type="inferred from homology"/>
<gene>
    <name evidence="5" type="ORF">PPROV_000164900</name>
</gene>